<keyword evidence="1" id="KW-0175">Coiled coil</keyword>
<comment type="caution">
    <text evidence="2">The sequence shown here is derived from an EMBL/GenBank/DDBJ whole genome shotgun (WGS) entry which is preliminary data.</text>
</comment>
<proteinExistence type="predicted"/>
<feature type="coiled-coil region" evidence="1">
    <location>
        <begin position="100"/>
        <end position="127"/>
    </location>
</feature>
<evidence type="ECO:0000313" key="2">
    <source>
        <dbReference type="EMBL" id="KFF08721.1"/>
    </source>
</evidence>
<sequence length="217" mass="25420">MTPPDHSKIISKTAKKILTPYGIKQKGKSRIWLDDRGWYTTVIEFQPFTGRQGTTLNIGVNFHWHEQVYFSFDIGYRQDVDFVEYNGNEDQFSREVENFCKIALSKALEYRENLQNLQKAKSFILNQTYTSEEIWGSYHKGTVCGLIDDLVERNHYYQKLLEASHAGEWLNELKNHVSLLIGHSAGKDQFTENMIETIRKTRVLKKLPEVEIKFTDY</sequence>
<dbReference type="Proteomes" id="UP000028703">
    <property type="component" value="Unassembled WGS sequence"/>
</dbReference>
<dbReference type="AlphaFoldDB" id="A0A085ZWA7"/>
<organism evidence="2 3">
    <name type="scientific">Chryseobacterium luteum</name>
    <dbReference type="NCBI Taxonomy" id="421531"/>
    <lineage>
        <taxon>Bacteria</taxon>
        <taxon>Pseudomonadati</taxon>
        <taxon>Bacteroidota</taxon>
        <taxon>Flavobacteriia</taxon>
        <taxon>Flavobacteriales</taxon>
        <taxon>Weeksellaceae</taxon>
        <taxon>Chryseobacterium group</taxon>
        <taxon>Chryseobacterium</taxon>
    </lineage>
</organism>
<gene>
    <name evidence="2" type="ORF">IX38_04605</name>
</gene>
<name>A0A085ZWA7_9FLAO</name>
<protein>
    <recommendedName>
        <fullName evidence="4">DUF4304 domain-containing protein</fullName>
    </recommendedName>
</protein>
<dbReference type="eggNOG" id="ENOG503359B">
    <property type="taxonomic scope" value="Bacteria"/>
</dbReference>
<keyword evidence="3" id="KW-1185">Reference proteome</keyword>
<dbReference type="RefSeq" id="WP_034702137.1">
    <property type="nucleotide sequence ID" value="NZ_JPRO01000002.1"/>
</dbReference>
<evidence type="ECO:0000256" key="1">
    <source>
        <dbReference type="SAM" id="Coils"/>
    </source>
</evidence>
<evidence type="ECO:0000313" key="3">
    <source>
        <dbReference type="Proteomes" id="UP000028703"/>
    </source>
</evidence>
<accession>A0A085ZWA7</accession>
<reference evidence="2 3" key="1">
    <citation type="submission" date="2014-07" db="EMBL/GenBank/DDBJ databases">
        <title>Genome of Chryseobacterium luteum DSM 18605.</title>
        <authorList>
            <person name="Stropko S.J."/>
            <person name="Pipes S.E."/>
            <person name="Newman J.D."/>
        </authorList>
    </citation>
    <scope>NUCLEOTIDE SEQUENCE [LARGE SCALE GENOMIC DNA]</scope>
    <source>
        <strain evidence="2 3">DSM 18605</strain>
    </source>
</reference>
<dbReference type="EMBL" id="JPRO01000002">
    <property type="protein sequence ID" value="KFF08721.1"/>
    <property type="molecule type" value="Genomic_DNA"/>
</dbReference>
<evidence type="ECO:0008006" key="4">
    <source>
        <dbReference type="Google" id="ProtNLM"/>
    </source>
</evidence>
<dbReference type="STRING" id="421531.IX38_04605"/>
<dbReference type="OrthoDB" id="1767513at2"/>